<dbReference type="InterPro" id="IPR027469">
    <property type="entry name" value="Cation_efflux_TMD_sf"/>
</dbReference>
<evidence type="ECO:0000256" key="7">
    <source>
        <dbReference type="SAM" id="Phobius"/>
    </source>
</evidence>
<evidence type="ECO:0000313" key="10">
    <source>
        <dbReference type="EMBL" id="SER52701.1"/>
    </source>
</evidence>
<dbReference type="EMBL" id="FOGW01000005">
    <property type="protein sequence ID" value="SER52701.1"/>
    <property type="molecule type" value="Genomic_DNA"/>
</dbReference>
<dbReference type="PANTHER" id="PTHR43840:SF50">
    <property type="entry name" value="MANGANESE EFFLUX SYSTEM PROTEIN MNES"/>
    <property type="match status" value="1"/>
</dbReference>
<feature type="transmembrane region" description="Helical" evidence="7">
    <location>
        <begin position="110"/>
        <end position="133"/>
    </location>
</feature>
<dbReference type="SUPFAM" id="SSF160240">
    <property type="entry name" value="Cation efflux protein cytoplasmic domain-like"/>
    <property type="match status" value="1"/>
</dbReference>
<dbReference type="AlphaFoldDB" id="A0A1H9PWU7"/>
<dbReference type="InterPro" id="IPR058533">
    <property type="entry name" value="Cation_efflux_TM"/>
</dbReference>
<name>A0A1H9PWU7_9FIRM</name>
<gene>
    <name evidence="10" type="ORF">SAMN02910429_00350</name>
</gene>
<evidence type="ECO:0000259" key="8">
    <source>
        <dbReference type="Pfam" id="PF01545"/>
    </source>
</evidence>
<dbReference type="GO" id="GO:0008324">
    <property type="term" value="F:monoatomic cation transmembrane transporter activity"/>
    <property type="evidence" value="ECO:0007669"/>
    <property type="project" value="InterPro"/>
</dbReference>
<feature type="domain" description="Cation efflux protein cytoplasmic" evidence="9">
    <location>
        <begin position="212"/>
        <end position="275"/>
    </location>
</feature>
<dbReference type="Pfam" id="PF01545">
    <property type="entry name" value="Cation_efflux"/>
    <property type="match status" value="1"/>
</dbReference>
<evidence type="ECO:0000256" key="3">
    <source>
        <dbReference type="ARBA" id="ARBA00022448"/>
    </source>
</evidence>
<comment type="subcellular location">
    <subcellularLocation>
        <location evidence="1">Membrane</location>
        <topology evidence="1">Multi-pass membrane protein</topology>
    </subcellularLocation>
</comment>
<sequence length="369" mass="40752">MMNREKSIIKTSIIGIVTNCLLALFKAIVGALTNSIAIVLDAINNLSDAMSSIVTIVGTKLANKEADKKHPLGYGRVEYLSATIIACIVLYAGFTSFVESIKKIISPQKPNYTIVSIIIICVAVFVKIILGTYVKNKGEKLNSDSLVASGTDALFDAIISASTVLAALIFVWFKISLEAYIGAVISVIIIKSGVEILRDTISKILGERVDGSFTKKIKKTVNSIEDVKGAYDLILHNYGPDKFVGSIHIEVNDTLSANDIDRISRKVYEKVLLEHGVFLEGVGIYSINTQDEEALILRKKIVKLVRSIEGTMQVHGFYVDKKESKISFDTVIEYGAKDKNEILQEIQNLLKKEMPEYTYFINIDRDVSD</sequence>
<dbReference type="RefSeq" id="WP_022747789.1">
    <property type="nucleotide sequence ID" value="NZ_FOGW01000005.1"/>
</dbReference>
<evidence type="ECO:0000256" key="5">
    <source>
        <dbReference type="ARBA" id="ARBA00022989"/>
    </source>
</evidence>
<protein>
    <submittedName>
        <fullName evidence="10">Cation diffusion facilitator family transporter</fullName>
    </submittedName>
</protein>
<dbReference type="InterPro" id="IPR002524">
    <property type="entry name" value="Cation_efflux"/>
</dbReference>
<evidence type="ECO:0000313" key="11">
    <source>
        <dbReference type="Proteomes" id="UP000182471"/>
    </source>
</evidence>
<dbReference type="Proteomes" id="UP000182471">
    <property type="component" value="Unassembled WGS sequence"/>
</dbReference>
<feature type="transmembrane region" description="Helical" evidence="7">
    <location>
        <begin position="12"/>
        <end position="40"/>
    </location>
</feature>
<keyword evidence="11" id="KW-1185">Reference proteome</keyword>
<feature type="domain" description="Cation efflux protein transmembrane" evidence="8">
    <location>
        <begin position="13"/>
        <end position="205"/>
    </location>
</feature>
<evidence type="ECO:0000259" key="9">
    <source>
        <dbReference type="Pfam" id="PF16916"/>
    </source>
</evidence>
<feature type="transmembrane region" description="Helical" evidence="7">
    <location>
        <begin position="153"/>
        <end position="173"/>
    </location>
</feature>
<dbReference type="Gene3D" id="1.20.1510.10">
    <property type="entry name" value="Cation efflux protein transmembrane domain"/>
    <property type="match status" value="1"/>
</dbReference>
<comment type="similarity">
    <text evidence="2">Belongs to the cation diffusion facilitator (CDF) transporter (TC 2.A.4) family.</text>
</comment>
<evidence type="ECO:0000256" key="6">
    <source>
        <dbReference type="ARBA" id="ARBA00023136"/>
    </source>
</evidence>
<dbReference type="InterPro" id="IPR027470">
    <property type="entry name" value="Cation_efflux_CTD"/>
</dbReference>
<dbReference type="Gene3D" id="3.30.70.1350">
    <property type="entry name" value="Cation efflux protein, cytoplasmic domain"/>
    <property type="match status" value="1"/>
</dbReference>
<dbReference type="InterPro" id="IPR050291">
    <property type="entry name" value="CDF_Transporter"/>
</dbReference>
<dbReference type="GO" id="GO:0016020">
    <property type="term" value="C:membrane"/>
    <property type="evidence" value="ECO:0007669"/>
    <property type="project" value="UniProtKB-SubCell"/>
</dbReference>
<reference evidence="11" key="1">
    <citation type="submission" date="2016-10" db="EMBL/GenBank/DDBJ databases">
        <authorList>
            <person name="Varghese N."/>
            <person name="Submissions S."/>
        </authorList>
    </citation>
    <scope>NUCLEOTIDE SEQUENCE [LARGE SCALE GENOMIC DNA]</scope>
    <source>
        <strain evidence="11">S1b</strain>
    </source>
</reference>
<keyword evidence="4 7" id="KW-0812">Transmembrane</keyword>
<keyword evidence="3" id="KW-0813">Transport</keyword>
<feature type="transmembrane region" description="Helical" evidence="7">
    <location>
        <begin position="79"/>
        <end position="98"/>
    </location>
</feature>
<keyword evidence="5 7" id="KW-1133">Transmembrane helix</keyword>
<dbReference type="InterPro" id="IPR036837">
    <property type="entry name" value="Cation_efflux_CTD_sf"/>
</dbReference>
<evidence type="ECO:0000256" key="1">
    <source>
        <dbReference type="ARBA" id="ARBA00004141"/>
    </source>
</evidence>
<evidence type="ECO:0000256" key="2">
    <source>
        <dbReference type="ARBA" id="ARBA00008114"/>
    </source>
</evidence>
<dbReference type="NCBIfam" id="TIGR01297">
    <property type="entry name" value="CDF"/>
    <property type="match status" value="1"/>
</dbReference>
<dbReference type="Pfam" id="PF16916">
    <property type="entry name" value="ZT_dimer"/>
    <property type="match status" value="1"/>
</dbReference>
<accession>A0A1H9PWU7</accession>
<proteinExistence type="inferred from homology"/>
<dbReference type="SUPFAM" id="SSF161111">
    <property type="entry name" value="Cation efflux protein transmembrane domain-like"/>
    <property type="match status" value="1"/>
</dbReference>
<organism evidence="10 11">
    <name type="scientific">Lachnobacterium bovis</name>
    <dbReference type="NCBI Taxonomy" id="140626"/>
    <lineage>
        <taxon>Bacteria</taxon>
        <taxon>Bacillati</taxon>
        <taxon>Bacillota</taxon>
        <taxon>Clostridia</taxon>
        <taxon>Lachnospirales</taxon>
        <taxon>Lachnospiraceae</taxon>
        <taxon>Lachnobacterium</taxon>
    </lineage>
</organism>
<dbReference type="PANTHER" id="PTHR43840">
    <property type="entry name" value="MITOCHONDRIAL METAL TRANSPORTER 1-RELATED"/>
    <property type="match status" value="1"/>
</dbReference>
<dbReference type="FunFam" id="1.20.1510.10:FF:000006">
    <property type="entry name" value="Divalent cation efflux transporter"/>
    <property type="match status" value="1"/>
</dbReference>
<evidence type="ECO:0000256" key="4">
    <source>
        <dbReference type="ARBA" id="ARBA00022692"/>
    </source>
</evidence>
<keyword evidence="6 7" id="KW-0472">Membrane</keyword>